<comment type="caution">
    <text evidence="1">The sequence shown here is derived from an EMBL/GenBank/DDBJ whole genome shotgun (WGS) entry which is preliminary data.</text>
</comment>
<dbReference type="Proteomes" id="UP000708208">
    <property type="component" value="Unassembled WGS sequence"/>
</dbReference>
<sequence>MDPMKPQLVSQGSMDEGCFVNMVSPVVSGSEISCKGIQSSCETDSNSSGSRTSAEFTATHTTKLFHSSPGKTGISLRNGSRISAFRGTNLKNIWQQF</sequence>
<reference evidence="1" key="1">
    <citation type="submission" date="2021-06" db="EMBL/GenBank/DDBJ databases">
        <authorList>
            <person name="Hodson N. C."/>
            <person name="Mongue J. A."/>
            <person name="Jaron S. K."/>
        </authorList>
    </citation>
    <scope>NUCLEOTIDE SEQUENCE</scope>
</reference>
<dbReference type="EMBL" id="CAJVCH010571649">
    <property type="protein sequence ID" value="CAG7838132.1"/>
    <property type="molecule type" value="Genomic_DNA"/>
</dbReference>
<accession>A0A8J2LWY6</accession>
<proteinExistence type="predicted"/>
<name>A0A8J2LWY6_9HEXA</name>
<evidence type="ECO:0000313" key="1">
    <source>
        <dbReference type="EMBL" id="CAG7838132.1"/>
    </source>
</evidence>
<protein>
    <submittedName>
        <fullName evidence="1">Uncharacterized protein</fullName>
    </submittedName>
</protein>
<evidence type="ECO:0000313" key="2">
    <source>
        <dbReference type="Proteomes" id="UP000708208"/>
    </source>
</evidence>
<keyword evidence="2" id="KW-1185">Reference proteome</keyword>
<dbReference type="AlphaFoldDB" id="A0A8J2LWY6"/>
<gene>
    <name evidence="1" type="ORF">AFUS01_LOCUS47132</name>
</gene>
<organism evidence="1 2">
    <name type="scientific">Allacma fusca</name>
    <dbReference type="NCBI Taxonomy" id="39272"/>
    <lineage>
        <taxon>Eukaryota</taxon>
        <taxon>Metazoa</taxon>
        <taxon>Ecdysozoa</taxon>
        <taxon>Arthropoda</taxon>
        <taxon>Hexapoda</taxon>
        <taxon>Collembola</taxon>
        <taxon>Symphypleona</taxon>
        <taxon>Sminthuridae</taxon>
        <taxon>Allacma</taxon>
    </lineage>
</organism>